<keyword evidence="8" id="KW-0961">Cell wall biogenesis/degradation</keyword>
<reference evidence="9 10" key="1">
    <citation type="submission" date="2015-06" db="EMBL/GenBank/DDBJ databases">
        <title>Genome sequencing of Thermotogales isolates from hydrothermal vents.</title>
        <authorList>
            <person name="Haverkamp T.H."/>
            <person name="Kublanov I.V."/>
            <person name="Nesbo C.L."/>
        </authorList>
    </citation>
    <scope>NUCLEOTIDE SEQUENCE [LARGE SCALE GENOMIC DNA]</scope>
    <source>
        <strain evidence="10">ik275mar</strain>
    </source>
</reference>
<feature type="transmembrane region" description="Helical" evidence="8">
    <location>
        <begin position="215"/>
        <end position="232"/>
    </location>
</feature>
<evidence type="ECO:0000256" key="3">
    <source>
        <dbReference type="ARBA" id="ARBA00022692"/>
    </source>
</evidence>
<evidence type="ECO:0000256" key="4">
    <source>
        <dbReference type="ARBA" id="ARBA00022960"/>
    </source>
</evidence>
<feature type="transmembrane region" description="Helical" evidence="8">
    <location>
        <begin position="149"/>
        <end position="169"/>
    </location>
</feature>
<comment type="similarity">
    <text evidence="8">Belongs to the MurJ/MviN family.</text>
</comment>
<dbReference type="HAMAP" id="MF_02078">
    <property type="entry name" value="MurJ_MviN"/>
    <property type="match status" value="1"/>
</dbReference>
<keyword evidence="4 8" id="KW-0133">Cell shape</keyword>
<sequence>MSIFVSSILFSTATFFSRILGLFRDILFAKYFGVSYQLDAYFIAIMFPFFLRKVFGEGAMSSAFVPLYSEKENKDMFLSSIINGFSIIIFLLLLFTYLFPAAFINLFGAGASIQTKELSKKLLLITAPAIYFIFLWSILYSILNTKDKFFWPALTPSLSNIAIIIGIFLSKKYGILAPTFGFLFGSILMFLSLIKSFFSHKYYFTLKYFPEFIKYFIPTFFTMTISQVNTVVDMNVSSFFSEGSISYLQYASRFYMLPYGLFAVSVSTVVLSKISNEKHLFKNYVNDALKSTLVLTIPSTFGLIYLSFEIIKFFYQHGQFSAYDTAITSKVLIAYSLGLPFYGIYSTLSRSFHAIKNTKIPFYATLIVSFSNIILDLIFGMKWGPIGVAFATSIAGIIGAMYLILYIKIFPIKDCLKILLNSLIMTLGIIPFKNLHFLIQIIIAVIIYLLLSTIFYKELIWRYLNAKR</sequence>
<evidence type="ECO:0000256" key="5">
    <source>
        <dbReference type="ARBA" id="ARBA00022984"/>
    </source>
</evidence>
<evidence type="ECO:0000256" key="8">
    <source>
        <dbReference type="HAMAP-Rule" id="MF_02078"/>
    </source>
</evidence>
<dbReference type="EMBL" id="LBFC01000023">
    <property type="protein sequence ID" value="ONN26522.1"/>
    <property type="molecule type" value="Genomic_DNA"/>
</dbReference>
<dbReference type="InterPro" id="IPR004268">
    <property type="entry name" value="MurJ"/>
</dbReference>
<feature type="transmembrane region" description="Helical" evidence="8">
    <location>
        <begin position="122"/>
        <end position="142"/>
    </location>
</feature>
<keyword evidence="10" id="KW-1185">Reference proteome</keyword>
<accession>A0ABX3IFC7</accession>
<feature type="transmembrane region" description="Helical" evidence="8">
    <location>
        <begin position="252"/>
        <end position="272"/>
    </location>
</feature>
<evidence type="ECO:0000313" key="10">
    <source>
        <dbReference type="Proteomes" id="UP000242616"/>
    </source>
</evidence>
<organism evidence="9 10">
    <name type="scientific">Thermosipho affectus</name>
    <dbReference type="NCBI Taxonomy" id="660294"/>
    <lineage>
        <taxon>Bacteria</taxon>
        <taxon>Thermotogati</taxon>
        <taxon>Thermotogota</taxon>
        <taxon>Thermotogae</taxon>
        <taxon>Thermotogales</taxon>
        <taxon>Fervidobacteriaceae</taxon>
        <taxon>Thermosipho</taxon>
    </lineage>
</organism>
<feature type="transmembrane region" description="Helical" evidence="8">
    <location>
        <begin position="31"/>
        <end position="51"/>
    </location>
</feature>
<keyword evidence="8" id="KW-0813">Transport</keyword>
<evidence type="ECO:0000313" key="9">
    <source>
        <dbReference type="EMBL" id="ONN26522.1"/>
    </source>
</evidence>
<feature type="transmembrane region" description="Helical" evidence="8">
    <location>
        <begin position="327"/>
        <end position="348"/>
    </location>
</feature>
<name>A0ABX3IFC7_9BACT</name>
<feature type="transmembrane region" description="Helical" evidence="8">
    <location>
        <begin position="438"/>
        <end position="456"/>
    </location>
</feature>
<keyword evidence="2 8" id="KW-1003">Cell membrane</keyword>
<evidence type="ECO:0000256" key="7">
    <source>
        <dbReference type="ARBA" id="ARBA00023136"/>
    </source>
</evidence>
<feature type="transmembrane region" description="Helical" evidence="8">
    <location>
        <begin position="81"/>
        <end position="102"/>
    </location>
</feature>
<keyword evidence="7 8" id="KW-0472">Membrane</keyword>
<dbReference type="Pfam" id="PF03023">
    <property type="entry name" value="MurJ"/>
    <property type="match status" value="1"/>
</dbReference>
<evidence type="ECO:0000256" key="2">
    <source>
        <dbReference type="ARBA" id="ARBA00022475"/>
    </source>
</evidence>
<dbReference type="NCBIfam" id="TIGR01695">
    <property type="entry name" value="murJ_mviN"/>
    <property type="match status" value="1"/>
</dbReference>
<keyword evidence="6 8" id="KW-1133">Transmembrane helix</keyword>
<comment type="pathway">
    <text evidence="8">Cell wall biogenesis; peptidoglycan biosynthesis.</text>
</comment>
<proteinExistence type="inferred from homology"/>
<protein>
    <recommendedName>
        <fullName evidence="8">Probable lipid II flippase MurJ</fullName>
    </recommendedName>
</protein>
<feature type="transmembrane region" description="Helical" evidence="8">
    <location>
        <begin position="360"/>
        <end position="380"/>
    </location>
</feature>
<dbReference type="PANTHER" id="PTHR47019:SF1">
    <property type="entry name" value="LIPID II FLIPPASE MURJ"/>
    <property type="match status" value="1"/>
</dbReference>
<gene>
    <name evidence="8" type="primary">murJ</name>
    <name evidence="9" type="ORF">XJ44_08655</name>
</gene>
<keyword evidence="3 8" id="KW-0812">Transmembrane</keyword>
<comment type="caution">
    <text evidence="9">The sequence shown here is derived from an EMBL/GenBank/DDBJ whole genome shotgun (WGS) entry which is preliminary data.</text>
</comment>
<comment type="function">
    <text evidence="8">Involved in peptidoglycan biosynthesis. Transports lipid-linked peptidoglycan precursors from the inner to the outer leaflet of the cytoplasmic membrane.</text>
</comment>
<evidence type="ECO:0000256" key="6">
    <source>
        <dbReference type="ARBA" id="ARBA00022989"/>
    </source>
</evidence>
<feature type="transmembrane region" description="Helical" evidence="8">
    <location>
        <begin position="386"/>
        <end position="407"/>
    </location>
</feature>
<feature type="transmembrane region" description="Helical" evidence="8">
    <location>
        <begin position="293"/>
        <end position="315"/>
    </location>
</feature>
<keyword evidence="5 8" id="KW-0573">Peptidoglycan synthesis</keyword>
<dbReference type="Proteomes" id="UP000242616">
    <property type="component" value="Unassembled WGS sequence"/>
</dbReference>
<dbReference type="InterPro" id="IPR051050">
    <property type="entry name" value="Lipid_II_flippase_MurJ/MviN"/>
</dbReference>
<dbReference type="PANTHER" id="PTHR47019">
    <property type="entry name" value="LIPID II FLIPPASE MURJ"/>
    <property type="match status" value="1"/>
</dbReference>
<dbReference type="RefSeq" id="WP_077198754.1">
    <property type="nucleotide sequence ID" value="NZ_LBFC01000023.1"/>
</dbReference>
<dbReference type="CDD" id="cd13123">
    <property type="entry name" value="MATE_MurJ_like"/>
    <property type="match status" value="1"/>
</dbReference>
<evidence type="ECO:0000256" key="1">
    <source>
        <dbReference type="ARBA" id="ARBA00004651"/>
    </source>
</evidence>
<feature type="transmembrane region" description="Helical" evidence="8">
    <location>
        <begin position="414"/>
        <end position="432"/>
    </location>
</feature>
<comment type="subcellular location">
    <subcellularLocation>
        <location evidence="1 8">Cell membrane</location>
        <topology evidence="1 8">Multi-pass membrane protein</topology>
    </subcellularLocation>
</comment>
<feature type="transmembrane region" description="Helical" evidence="8">
    <location>
        <begin position="175"/>
        <end position="194"/>
    </location>
</feature>
<dbReference type="PRINTS" id="PR01806">
    <property type="entry name" value="VIRFACTRMVIN"/>
</dbReference>